<evidence type="ECO:0000313" key="2">
    <source>
        <dbReference type="EMBL" id="MBB4979563.1"/>
    </source>
</evidence>
<sequence>MSIISSIPVLKGHGGTDLTASPEGLLLRSRHDELSMPGEAIARVRAEGGSVAVELRVPAGAAPAAHRIEGVDAFAATAFADGVNSLLIAPDEEVDGRSLVVLRTFKTRWERSAMRRMKWEALGCLLVIVVLSVIGGTSGGAVYPVGIVMIGAITGACLMGATLELGGWTHRRRIRRHGVKEFARPANVPGMYLYADGAGMTRTVSHFGGAPYLEIAYDPKDPADVHTLRPGLLQRLSIWAAWFLLLCGLGGVAALVAVVADAFGS</sequence>
<evidence type="ECO:0000256" key="1">
    <source>
        <dbReference type="SAM" id="Phobius"/>
    </source>
</evidence>
<feature type="transmembrane region" description="Helical" evidence="1">
    <location>
        <begin position="117"/>
        <end position="135"/>
    </location>
</feature>
<feature type="transmembrane region" description="Helical" evidence="1">
    <location>
        <begin position="141"/>
        <end position="166"/>
    </location>
</feature>
<keyword evidence="1" id="KW-1133">Transmembrane helix</keyword>
<accession>A0A7W7X9Y3</accession>
<dbReference type="AlphaFoldDB" id="A0A7W7X9Y3"/>
<comment type="caution">
    <text evidence="2">The sequence shown here is derived from an EMBL/GenBank/DDBJ whole genome shotgun (WGS) entry which is preliminary data.</text>
</comment>
<keyword evidence="1" id="KW-0472">Membrane</keyword>
<keyword evidence="3" id="KW-1185">Reference proteome</keyword>
<name>A0A7W7X9Y3_9ACTN</name>
<evidence type="ECO:0000313" key="3">
    <source>
        <dbReference type="Proteomes" id="UP000582643"/>
    </source>
</evidence>
<organism evidence="2 3">
    <name type="scientific">Streptomyces nymphaeiformis</name>
    <dbReference type="NCBI Taxonomy" id="2663842"/>
    <lineage>
        <taxon>Bacteria</taxon>
        <taxon>Bacillati</taxon>
        <taxon>Actinomycetota</taxon>
        <taxon>Actinomycetes</taxon>
        <taxon>Kitasatosporales</taxon>
        <taxon>Streptomycetaceae</taxon>
        <taxon>Streptomyces</taxon>
    </lineage>
</organism>
<feature type="transmembrane region" description="Helical" evidence="1">
    <location>
        <begin position="236"/>
        <end position="260"/>
    </location>
</feature>
<gene>
    <name evidence="2" type="ORF">GGE06_000451</name>
</gene>
<reference evidence="2 3" key="1">
    <citation type="submission" date="2020-08" db="EMBL/GenBank/DDBJ databases">
        <title>Genomic Encyclopedia of Type Strains, Phase III (KMG-III): the genomes of soil and plant-associated and newly described type strains.</title>
        <authorList>
            <person name="Whitman W."/>
        </authorList>
    </citation>
    <scope>NUCLEOTIDE SEQUENCE [LARGE SCALE GENOMIC DNA]</scope>
    <source>
        <strain evidence="2 3">SFB5A</strain>
    </source>
</reference>
<dbReference type="EMBL" id="JACHJY010000001">
    <property type="protein sequence ID" value="MBB4979563.1"/>
    <property type="molecule type" value="Genomic_DNA"/>
</dbReference>
<keyword evidence="1" id="KW-0812">Transmembrane</keyword>
<dbReference type="Proteomes" id="UP000582643">
    <property type="component" value="Unassembled WGS sequence"/>
</dbReference>
<proteinExistence type="predicted"/>
<protein>
    <submittedName>
        <fullName evidence="2">Uncharacterized protein</fullName>
    </submittedName>
</protein>
<dbReference type="RefSeq" id="WP_184929905.1">
    <property type="nucleotide sequence ID" value="NZ_JACHJY010000001.1"/>
</dbReference>